<organism evidence="14 15">
    <name type="scientific">Smittium culicis</name>
    <dbReference type="NCBI Taxonomy" id="133412"/>
    <lineage>
        <taxon>Eukaryota</taxon>
        <taxon>Fungi</taxon>
        <taxon>Fungi incertae sedis</taxon>
        <taxon>Zoopagomycota</taxon>
        <taxon>Kickxellomycotina</taxon>
        <taxon>Harpellomycetes</taxon>
        <taxon>Harpellales</taxon>
        <taxon>Legeriomycetaceae</taxon>
        <taxon>Smittium</taxon>
    </lineage>
</organism>
<keyword evidence="4" id="KW-0808">Transferase</keyword>
<dbReference type="EMBL" id="LSSM01001679">
    <property type="protein sequence ID" value="OMJ25242.1"/>
    <property type="molecule type" value="Genomic_DNA"/>
</dbReference>
<dbReference type="InterPro" id="IPR000719">
    <property type="entry name" value="Prot_kinase_dom"/>
</dbReference>
<dbReference type="OrthoDB" id="1405469at2759"/>
<evidence type="ECO:0000256" key="4">
    <source>
        <dbReference type="ARBA" id="ARBA00022679"/>
    </source>
</evidence>
<feature type="region of interest" description="Disordered" evidence="12">
    <location>
        <begin position="226"/>
        <end position="267"/>
    </location>
</feature>
<feature type="compositionally biased region" description="Polar residues" evidence="12">
    <location>
        <begin position="498"/>
        <end position="516"/>
    </location>
</feature>
<evidence type="ECO:0000256" key="2">
    <source>
        <dbReference type="ARBA" id="ARBA00022527"/>
    </source>
</evidence>
<feature type="region of interest" description="Disordered" evidence="12">
    <location>
        <begin position="492"/>
        <end position="516"/>
    </location>
</feature>
<dbReference type="GO" id="GO:0017148">
    <property type="term" value="P:negative regulation of translation"/>
    <property type="evidence" value="ECO:0007669"/>
    <property type="project" value="UniProtKB-KW"/>
</dbReference>
<dbReference type="GO" id="GO:0005634">
    <property type="term" value="C:nucleus"/>
    <property type="evidence" value="ECO:0007669"/>
    <property type="project" value="TreeGrafter"/>
</dbReference>
<keyword evidence="3" id="KW-0597">Phosphoprotein</keyword>
<evidence type="ECO:0000256" key="7">
    <source>
        <dbReference type="ARBA" id="ARBA00022840"/>
    </source>
</evidence>
<keyword evidence="5 11" id="KW-0547">Nucleotide-binding</keyword>
<proteinExistence type="inferred from homology"/>
<gene>
    <name evidence="14" type="ORF">AYI69_g4362</name>
</gene>
<keyword evidence="14" id="KW-0648">Protein biosynthesis</keyword>
<dbReference type="Pfam" id="PF00069">
    <property type="entry name" value="Pkinase"/>
    <property type="match status" value="2"/>
</dbReference>
<dbReference type="GO" id="GO:0005524">
    <property type="term" value="F:ATP binding"/>
    <property type="evidence" value="ECO:0007669"/>
    <property type="project" value="UniProtKB-UniRule"/>
</dbReference>
<protein>
    <recommendedName>
        <fullName evidence="1">non-specific serine/threonine protein kinase</fullName>
        <ecNumber evidence="1">2.7.11.1</ecNumber>
    </recommendedName>
    <alternativeName>
        <fullName evidence="10">Heme-regulated eukaryotic initiation factor eIF-2-alpha kinase</fullName>
    </alternativeName>
</protein>
<dbReference type="Gene3D" id="1.10.510.10">
    <property type="entry name" value="Transferase(Phosphotransferase) domain 1"/>
    <property type="match status" value="1"/>
</dbReference>
<evidence type="ECO:0000256" key="3">
    <source>
        <dbReference type="ARBA" id="ARBA00022553"/>
    </source>
</evidence>
<evidence type="ECO:0000256" key="6">
    <source>
        <dbReference type="ARBA" id="ARBA00022777"/>
    </source>
</evidence>
<evidence type="ECO:0000256" key="5">
    <source>
        <dbReference type="ARBA" id="ARBA00022741"/>
    </source>
</evidence>
<evidence type="ECO:0000256" key="10">
    <source>
        <dbReference type="ARBA" id="ARBA00042914"/>
    </source>
</evidence>
<dbReference type="SMART" id="SM00220">
    <property type="entry name" value="S_TKc"/>
    <property type="match status" value="1"/>
</dbReference>
<feature type="binding site" evidence="11">
    <location>
        <position position="451"/>
    </location>
    <ligand>
        <name>ATP</name>
        <dbReference type="ChEBI" id="CHEBI:30616"/>
    </ligand>
</feature>
<dbReference type="PROSITE" id="PS00108">
    <property type="entry name" value="PROTEIN_KINASE_ST"/>
    <property type="match status" value="1"/>
</dbReference>
<keyword evidence="7 11" id="KW-0067">ATP-binding</keyword>
<comment type="caution">
    <text evidence="14">The sequence shown here is derived from an EMBL/GenBank/DDBJ whole genome shotgun (WGS) entry which is preliminary data.</text>
</comment>
<reference evidence="15" key="1">
    <citation type="submission" date="2017-01" db="EMBL/GenBank/DDBJ databases">
        <authorList>
            <person name="Wang Y."/>
            <person name="White M."/>
            <person name="Kvist S."/>
            <person name="Moncalvo J.-M."/>
        </authorList>
    </citation>
    <scope>NUCLEOTIDE SEQUENCE [LARGE SCALE GENOMIC DNA]</scope>
    <source>
        <strain evidence="15">ID-206-W2</strain>
    </source>
</reference>
<keyword evidence="15" id="KW-1185">Reference proteome</keyword>
<dbReference type="PROSITE" id="PS50011">
    <property type="entry name" value="PROTEIN_KINASE_DOM"/>
    <property type="match status" value="1"/>
</dbReference>
<keyword evidence="6 14" id="KW-0418">Kinase</keyword>
<keyword evidence="14" id="KW-0396">Initiation factor</keyword>
<dbReference type="PANTHER" id="PTHR11042">
    <property type="entry name" value="EUKARYOTIC TRANSLATION INITIATION FACTOR 2-ALPHA KINASE EIF2-ALPHA KINASE -RELATED"/>
    <property type="match status" value="1"/>
</dbReference>
<dbReference type="GO" id="GO:0005737">
    <property type="term" value="C:cytoplasm"/>
    <property type="evidence" value="ECO:0007669"/>
    <property type="project" value="TreeGrafter"/>
</dbReference>
<accession>A0A1R1YEA7</accession>
<dbReference type="InterPro" id="IPR054521">
    <property type="entry name" value="HRI2_3H"/>
</dbReference>
<dbReference type="InterPro" id="IPR011009">
    <property type="entry name" value="Kinase-like_dom_sf"/>
</dbReference>
<sequence>MLSPPSIRLIDSTSKPKNPESILIQNSLTTKLDLFESPTIFDHTTSSDTFSLLSPDDPLDSPYSNEITRINSNSDPGVAPRKFGSKSLYIYGTPRMLLHPDFLGCVNFPSKKKLTSIPHPSSKKIIKSLLRTDYHSSTSQLILISLVDILTTALGKGSVFSQAMFFHVCDSLLKAGALEKKYFDLPSPMRVNFKTDLYKILLTAASSAHNTSILAQKQLACSSNSISSNSSSNSNSSNSDLSDSQITNSFSSNSNLNSPDSSFDNASALSQNSLSHNSYSSTSEDSSYDNSRSYYSITHNNNINPSQSNAHVNPSYIPDISFEAAIKPSHSKFASNPQSSSKHFSTDLNISSLPGTLPTSSLFPIHKSTKSHSSIPRELSAFESIKLADISQTSSPSQTSGISLFSQLLKNFQTSRYNEDFYEGRRLGKGGFGEVFEAQNKLDGRSYAVKKIKIKKESTLEKTLREIKVLARLDHPNIVRYYSSWVEMSECPKKPANRSPTSPKFSKSNSHNIKSSTAPLRNFSTINIENSPIPQNSTGLHFTNSNSKNNLHLTPSTNNINFSTSVPIFSNKFVLPSGNNLDLSVFSEKSLQSSDNFFLVSNSNSVSAENSRSSPISSFDNSDSISSANSSGIIHTKTFVPSLTDANADDDDDDWSDGVVFENQDFDDFYPNMHSNKPKFSSPNYNRESKQSFDIEFSKKSLSNNLISSKNTDSFSTILPPNNFAYSPIEPSSIPIIYSDKPKNFNHKTKLFDNLKRSNIVQDDSISRDEKIYSHSRFKVGNSSTTNKKKSNFNNFILSKTAPENESHLNSVFFNKSSLHNHNANLNVTAKKTQATLFVQMQICQSNLREYLLERNSRISKNQALYGCLVDKNVNLAVFRAVTSAVKVIHNHGLIHRDLKPANVFLDLDFEMCTYCKSTIENPVPTSPIPPFTSPKSIHWDHVFKNKYTCNNNLDSCKCTRVKLVPRVGDFGLVVSANFDYPNSELTSYSDFLKNDAISSNAILNPNLPTQPIIKKTSPDIAYSSGKNASHTSGVGTVTYSAPEQISCSNQSYNSKADIYSLGIIFFELFYPFNTLMERDHVLRELRSGIFPPSFTQRYPKYTEFIKSLMSINPDQRPTSSEILESNLLNLSQLSDLKPTQPSNNDPISVKNSKLPTSGLNIDSFQTRAGHKAPHFHNSKPPEERHSLISFSFENNHLKPKPRLAVARTDTFDIICGTNSFASSSGIASLVSGSSISNTSFNYKASKSSVSKSFEASHLSKSGSLTRNSANDMKLPMAGIMEENFSTPKKDSIPTNNSVGMLSLLLNPSGENVCRSFSDSGPEIINCALNNPNSNKASFSSNGTIDLESQGLSHKKYSSETALSQPVHVNFSTKEHLEKSDNCRSFSGLETEYRNKIALLEMQLAKKDSIISDLNEKVKTLSSQLREYTGF</sequence>
<evidence type="ECO:0000256" key="1">
    <source>
        <dbReference type="ARBA" id="ARBA00012513"/>
    </source>
</evidence>
<keyword evidence="8" id="KW-0652">Protein synthesis inhibitor</keyword>
<evidence type="ECO:0000313" key="14">
    <source>
        <dbReference type="EMBL" id="OMJ25242.1"/>
    </source>
</evidence>
<feature type="domain" description="Protein kinase" evidence="13">
    <location>
        <begin position="421"/>
        <end position="1129"/>
    </location>
</feature>
<dbReference type="PANTHER" id="PTHR11042:SF187">
    <property type="entry name" value="EUKARYOTIC TRANSLATION INITIATION FACTOR 2-ALPHA KINASE 2"/>
    <property type="match status" value="1"/>
</dbReference>
<dbReference type="SUPFAM" id="SSF56112">
    <property type="entry name" value="Protein kinase-like (PK-like)"/>
    <property type="match status" value="1"/>
</dbReference>
<dbReference type="Proteomes" id="UP000187429">
    <property type="component" value="Unassembled WGS sequence"/>
</dbReference>
<evidence type="ECO:0000313" key="15">
    <source>
        <dbReference type="Proteomes" id="UP000187429"/>
    </source>
</evidence>
<dbReference type="GO" id="GO:0003743">
    <property type="term" value="F:translation initiation factor activity"/>
    <property type="evidence" value="ECO:0007669"/>
    <property type="project" value="UniProtKB-KW"/>
</dbReference>
<evidence type="ECO:0000259" key="13">
    <source>
        <dbReference type="PROSITE" id="PS50011"/>
    </source>
</evidence>
<evidence type="ECO:0000256" key="8">
    <source>
        <dbReference type="ARBA" id="ARBA00023193"/>
    </source>
</evidence>
<evidence type="ECO:0000256" key="12">
    <source>
        <dbReference type="SAM" id="MobiDB-lite"/>
    </source>
</evidence>
<dbReference type="PROSITE" id="PS00107">
    <property type="entry name" value="PROTEIN_KINASE_ATP"/>
    <property type="match status" value="1"/>
</dbReference>
<comment type="similarity">
    <text evidence="9">Belongs to the protein kinase superfamily. Ser/Thr protein kinase family. GCN2 subfamily.</text>
</comment>
<evidence type="ECO:0000256" key="9">
    <source>
        <dbReference type="ARBA" id="ARBA00037982"/>
    </source>
</evidence>
<dbReference type="EC" id="2.7.11.1" evidence="1"/>
<dbReference type="GO" id="GO:0004694">
    <property type="term" value="F:eukaryotic translation initiation factor 2alpha kinase activity"/>
    <property type="evidence" value="ECO:0007669"/>
    <property type="project" value="TreeGrafter"/>
</dbReference>
<dbReference type="InterPro" id="IPR017441">
    <property type="entry name" value="Protein_kinase_ATP_BS"/>
</dbReference>
<dbReference type="Pfam" id="PF22949">
    <property type="entry name" value="HRI2_3H"/>
    <property type="match status" value="1"/>
</dbReference>
<dbReference type="InterPro" id="IPR050339">
    <property type="entry name" value="CC_SR_Kinase"/>
</dbReference>
<dbReference type="InterPro" id="IPR008271">
    <property type="entry name" value="Ser/Thr_kinase_AS"/>
</dbReference>
<evidence type="ECO:0000256" key="11">
    <source>
        <dbReference type="PROSITE-ProRule" id="PRU10141"/>
    </source>
</evidence>
<name>A0A1R1YEA7_9FUNG</name>
<keyword evidence="2" id="KW-0723">Serine/threonine-protein kinase</keyword>
<dbReference type="Gene3D" id="3.30.200.20">
    <property type="entry name" value="Phosphorylase Kinase, domain 1"/>
    <property type="match status" value="1"/>
</dbReference>